<dbReference type="Pfam" id="PF09350">
    <property type="entry name" value="DJC28_CD"/>
    <property type="match status" value="1"/>
</dbReference>
<dbReference type="Proteomes" id="UP000265801">
    <property type="component" value="Unassembled WGS sequence"/>
</dbReference>
<dbReference type="PANTHER" id="PTHR39158">
    <property type="entry name" value="OS08G0560600 PROTEIN"/>
    <property type="match status" value="1"/>
</dbReference>
<dbReference type="EMBL" id="QXIR01000018">
    <property type="protein sequence ID" value="RIW32295.1"/>
    <property type="molecule type" value="Genomic_DNA"/>
</dbReference>
<proteinExistence type="predicted"/>
<dbReference type="InterPro" id="IPR052573">
    <property type="entry name" value="DnaJ_C_subfamily_28"/>
</dbReference>
<dbReference type="PANTHER" id="PTHR39158:SF1">
    <property type="entry name" value="DNAJ HOMOLOG SUBFAMILY C MEMBER 28"/>
    <property type="match status" value="1"/>
</dbReference>
<comment type="caution">
    <text evidence="2">The sequence shown here is derived from an EMBL/GenBank/DDBJ whole genome shotgun (WGS) entry which is preliminary data.</text>
</comment>
<protein>
    <submittedName>
        <fullName evidence="2">DUF1992 domain-containing protein</fullName>
    </submittedName>
</protein>
<accession>A0A3A1QX10</accession>
<organism evidence="2 3">
    <name type="scientific">Bacillus salacetis</name>
    <dbReference type="NCBI Taxonomy" id="2315464"/>
    <lineage>
        <taxon>Bacteria</taxon>
        <taxon>Bacillati</taxon>
        <taxon>Bacillota</taxon>
        <taxon>Bacilli</taxon>
        <taxon>Bacillales</taxon>
        <taxon>Bacillaceae</taxon>
        <taxon>Bacillus</taxon>
    </lineage>
</organism>
<evidence type="ECO:0000259" key="1">
    <source>
        <dbReference type="Pfam" id="PF09350"/>
    </source>
</evidence>
<reference evidence="2 3" key="1">
    <citation type="submission" date="2018-09" db="EMBL/GenBank/DDBJ databases">
        <title>Bacillus saliacetes sp. nov., isolated from Thai shrimp paste (Ka-pi).</title>
        <authorList>
            <person name="Daroonpunt R."/>
            <person name="Tanasupawat S."/>
            <person name="Yiamsombut S."/>
        </authorList>
    </citation>
    <scope>NUCLEOTIDE SEQUENCE [LARGE SCALE GENOMIC DNA]</scope>
    <source>
        <strain evidence="2 3">SKP7-4</strain>
    </source>
</reference>
<keyword evidence="3" id="KW-1185">Reference proteome</keyword>
<dbReference type="AlphaFoldDB" id="A0A3A1QX10"/>
<evidence type="ECO:0000313" key="3">
    <source>
        <dbReference type="Proteomes" id="UP000265801"/>
    </source>
</evidence>
<dbReference type="OrthoDB" id="9798476at2"/>
<dbReference type="InterPro" id="IPR018961">
    <property type="entry name" value="DnaJ_homolog_subfam-C_membr-28"/>
</dbReference>
<name>A0A3A1QX10_9BACI</name>
<feature type="domain" description="DnaJ homologue subfamily C member 28 conserved" evidence="1">
    <location>
        <begin position="7"/>
        <end position="74"/>
    </location>
</feature>
<evidence type="ECO:0000313" key="2">
    <source>
        <dbReference type="EMBL" id="RIW32295.1"/>
    </source>
</evidence>
<sequence length="124" mass="14476">MDLFTILAEQKIKKAYEDGEFDHLSGFGKPLNLDDDSSVPEELRMAHRIMKNAGFSTEENALRQEMLQIEDLIRDCEDQLEKEGLKKDLNEKLLKFNGLMSKKRIKTNSSVFKNYEHKIEKKLL</sequence>
<dbReference type="RefSeq" id="WP_119547504.1">
    <property type="nucleotide sequence ID" value="NZ_QXIR01000018.1"/>
</dbReference>
<gene>
    <name evidence="2" type="ORF">D3H55_13560</name>
</gene>